<dbReference type="InterPro" id="IPR029510">
    <property type="entry name" value="Ald_DH_CS_GLU"/>
</dbReference>
<dbReference type="GO" id="GO:0004029">
    <property type="term" value="F:aldehyde dehydrogenase (NAD+) activity"/>
    <property type="evidence" value="ECO:0007669"/>
    <property type="project" value="TreeGrafter"/>
</dbReference>
<dbReference type="InterPro" id="IPR015590">
    <property type="entry name" value="Aldehyde_DH_dom"/>
</dbReference>
<dbReference type="AlphaFoldDB" id="A0A165H416"/>
<dbReference type="InterPro" id="IPR012394">
    <property type="entry name" value="Aldehyde_DH_NAD(P)"/>
</dbReference>
<evidence type="ECO:0000256" key="7">
    <source>
        <dbReference type="RuleBase" id="RU003345"/>
    </source>
</evidence>
<comment type="similarity">
    <text evidence="1 4 7">Belongs to the aldehyde dehydrogenase family.</text>
</comment>
<dbReference type="FunFam" id="3.40.309.10:FF:000003">
    <property type="entry name" value="Aldehyde dehydrogenase"/>
    <property type="match status" value="1"/>
</dbReference>
<dbReference type="InParanoid" id="A0A165H416"/>
<evidence type="ECO:0000256" key="2">
    <source>
        <dbReference type="ARBA" id="ARBA00023002"/>
    </source>
</evidence>
<dbReference type="InterPro" id="IPR016160">
    <property type="entry name" value="Ald_DH_CS_CYS"/>
</dbReference>
<feature type="domain" description="Aldehyde dehydrogenase" evidence="8">
    <location>
        <begin position="48"/>
        <end position="458"/>
    </location>
</feature>
<keyword evidence="2 4" id="KW-0560">Oxidoreductase</keyword>
<gene>
    <name evidence="9" type="ORF">CALCODRAFT_507962</name>
</gene>
<evidence type="ECO:0000313" key="10">
    <source>
        <dbReference type="Proteomes" id="UP000076842"/>
    </source>
</evidence>
<evidence type="ECO:0000256" key="3">
    <source>
        <dbReference type="ARBA" id="ARBA00023027"/>
    </source>
</evidence>
<dbReference type="InterPro" id="IPR016162">
    <property type="entry name" value="Ald_DH_N"/>
</dbReference>
<dbReference type="Pfam" id="PF00171">
    <property type="entry name" value="Aldedh"/>
    <property type="match status" value="1"/>
</dbReference>
<sequence length="499" mass="55109">MATNGKVNGNGANGHAALPEWHSTPLAEIPKLWQLHADLNASFRTGIMWPLAKRKQELAAMARMMTENAELWAKAIYADLGKPEFQANLFEIGISHQAVTAIAELDEWTAPLKPDVHERHTEWSPTVYKVPKGVVLIISPWNYPLTLTMQPLVAALAAGNCALLKPSELAPSVSALMAELVPKYFDPGVVRLVNGGVKETTRLLELKWDHIFYTGNGAVGRIIAQAAARHLTPVTLELGGKSPVVIDPTGLDLNIVAKRILHGKLANAGQTCVAPDYILCPEASQKPLMAAMTKTMEEWFHETGGKALRSPHYGRIVNERHFRRVQGLVEKSKGEVVFGEKQTDPERYAMEPIVIKTDGEDDLMKEEIFGPVFPLITIKDVDDAINFIEDRDHPLSLYVFTKNDETKQKFLARTRSGGLVFNDTMEQLAVGLPFGGVGESGMGYTVGRAGYDQFTHLRASVDVPYDHEEAVSLRYPPYTEEKVNLSKLISRPEVPNVHA</sequence>
<feature type="active site" evidence="5 6">
    <location>
        <position position="237"/>
    </location>
</feature>
<evidence type="ECO:0000313" key="9">
    <source>
        <dbReference type="EMBL" id="KZT58841.1"/>
    </source>
</evidence>
<accession>A0A165H416</accession>
<protein>
    <recommendedName>
        <fullName evidence="4">Aldehyde dehydrogenase</fullName>
    </recommendedName>
</protein>
<dbReference type="Proteomes" id="UP000076842">
    <property type="component" value="Unassembled WGS sequence"/>
</dbReference>
<dbReference type="Gene3D" id="3.40.605.10">
    <property type="entry name" value="Aldehyde Dehydrogenase, Chain A, domain 1"/>
    <property type="match status" value="1"/>
</dbReference>
<evidence type="ECO:0000256" key="6">
    <source>
        <dbReference type="PROSITE-ProRule" id="PRU10007"/>
    </source>
</evidence>
<organism evidence="9 10">
    <name type="scientific">Calocera cornea HHB12733</name>
    <dbReference type="NCBI Taxonomy" id="1353952"/>
    <lineage>
        <taxon>Eukaryota</taxon>
        <taxon>Fungi</taxon>
        <taxon>Dikarya</taxon>
        <taxon>Basidiomycota</taxon>
        <taxon>Agaricomycotina</taxon>
        <taxon>Dacrymycetes</taxon>
        <taxon>Dacrymycetales</taxon>
        <taxon>Dacrymycetaceae</taxon>
        <taxon>Calocera</taxon>
    </lineage>
</organism>
<keyword evidence="3" id="KW-0520">NAD</keyword>
<dbReference type="InterPro" id="IPR016163">
    <property type="entry name" value="Ald_DH_C"/>
</dbReference>
<dbReference type="GO" id="GO:0005737">
    <property type="term" value="C:cytoplasm"/>
    <property type="evidence" value="ECO:0007669"/>
    <property type="project" value="TreeGrafter"/>
</dbReference>
<evidence type="ECO:0000256" key="4">
    <source>
        <dbReference type="PIRNR" id="PIRNR036492"/>
    </source>
</evidence>
<evidence type="ECO:0000256" key="1">
    <source>
        <dbReference type="ARBA" id="ARBA00009986"/>
    </source>
</evidence>
<dbReference type="SUPFAM" id="SSF53720">
    <property type="entry name" value="ALDH-like"/>
    <property type="match status" value="1"/>
</dbReference>
<reference evidence="9 10" key="1">
    <citation type="journal article" date="2016" name="Mol. Biol. Evol.">
        <title>Comparative Genomics of Early-Diverging Mushroom-Forming Fungi Provides Insights into the Origins of Lignocellulose Decay Capabilities.</title>
        <authorList>
            <person name="Nagy L.G."/>
            <person name="Riley R."/>
            <person name="Tritt A."/>
            <person name="Adam C."/>
            <person name="Daum C."/>
            <person name="Floudas D."/>
            <person name="Sun H."/>
            <person name="Yadav J.S."/>
            <person name="Pangilinan J."/>
            <person name="Larsson K.H."/>
            <person name="Matsuura K."/>
            <person name="Barry K."/>
            <person name="Labutti K."/>
            <person name="Kuo R."/>
            <person name="Ohm R.A."/>
            <person name="Bhattacharya S.S."/>
            <person name="Shirouzu T."/>
            <person name="Yoshinaga Y."/>
            <person name="Martin F.M."/>
            <person name="Grigoriev I.V."/>
            <person name="Hibbett D.S."/>
        </authorList>
    </citation>
    <scope>NUCLEOTIDE SEQUENCE [LARGE SCALE GENOMIC DNA]</scope>
    <source>
        <strain evidence="9 10">HHB12733</strain>
    </source>
</reference>
<dbReference type="Gene3D" id="3.40.309.10">
    <property type="entry name" value="Aldehyde Dehydrogenase, Chain A, domain 2"/>
    <property type="match status" value="1"/>
</dbReference>
<dbReference type="EMBL" id="KV423947">
    <property type="protein sequence ID" value="KZT58841.1"/>
    <property type="molecule type" value="Genomic_DNA"/>
</dbReference>
<feature type="active site" evidence="5">
    <location>
        <position position="272"/>
    </location>
</feature>
<name>A0A165H416_9BASI</name>
<dbReference type="InterPro" id="IPR016161">
    <property type="entry name" value="Ald_DH/histidinol_DH"/>
</dbReference>
<dbReference type="OrthoDB" id="440325at2759"/>
<evidence type="ECO:0000256" key="5">
    <source>
        <dbReference type="PIRSR" id="PIRSR036492-1"/>
    </source>
</evidence>
<dbReference type="FunFam" id="3.40.605.10:FF:000004">
    <property type="entry name" value="Aldehyde dehydrogenase"/>
    <property type="match status" value="1"/>
</dbReference>
<dbReference type="PROSITE" id="PS00687">
    <property type="entry name" value="ALDEHYDE_DEHYDR_GLU"/>
    <property type="match status" value="1"/>
</dbReference>
<dbReference type="PANTHER" id="PTHR43570:SF16">
    <property type="entry name" value="ALDEHYDE DEHYDROGENASE TYPE III, ISOFORM Q"/>
    <property type="match status" value="1"/>
</dbReference>
<dbReference type="PIRSF" id="PIRSF036492">
    <property type="entry name" value="ALDH"/>
    <property type="match status" value="1"/>
</dbReference>
<dbReference type="PANTHER" id="PTHR43570">
    <property type="entry name" value="ALDEHYDE DEHYDROGENASE"/>
    <property type="match status" value="1"/>
</dbReference>
<dbReference type="PROSITE" id="PS00070">
    <property type="entry name" value="ALDEHYDE_DEHYDR_CYS"/>
    <property type="match status" value="1"/>
</dbReference>
<dbReference type="GO" id="GO:0006081">
    <property type="term" value="P:aldehyde metabolic process"/>
    <property type="evidence" value="ECO:0007669"/>
    <property type="project" value="InterPro"/>
</dbReference>
<dbReference type="STRING" id="1353952.A0A165H416"/>
<keyword evidence="10" id="KW-1185">Reference proteome</keyword>
<proteinExistence type="inferred from homology"/>
<evidence type="ECO:0000259" key="8">
    <source>
        <dbReference type="Pfam" id="PF00171"/>
    </source>
</evidence>